<dbReference type="PROSITE" id="PS50088">
    <property type="entry name" value="ANK_REPEAT"/>
    <property type="match status" value="1"/>
</dbReference>
<evidence type="ECO:0000313" key="3">
    <source>
        <dbReference type="Proteomes" id="UP000198211"/>
    </source>
</evidence>
<name>A0A225UD65_9STRA</name>
<dbReference type="PANTHER" id="PTHR22677:SF4">
    <property type="entry name" value="USHER SYNDROME TYPE-1G PROTEIN-LIKE PROTEIN"/>
    <property type="match status" value="1"/>
</dbReference>
<proteinExistence type="predicted"/>
<dbReference type="InterPro" id="IPR002110">
    <property type="entry name" value="Ankyrin_rpt"/>
</dbReference>
<dbReference type="Pfam" id="PF12796">
    <property type="entry name" value="Ank_2"/>
    <property type="match status" value="1"/>
</dbReference>
<accession>A0A225UD65</accession>
<dbReference type="InterPro" id="IPR036770">
    <property type="entry name" value="Ankyrin_rpt-contain_sf"/>
</dbReference>
<dbReference type="SMART" id="SM00248">
    <property type="entry name" value="ANK"/>
    <property type="match status" value="3"/>
</dbReference>
<evidence type="ECO:0000256" key="1">
    <source>
        <dbReference type="PROSITE-ProRule" id="PRU00023"/>
    </source>
</evidence>
<dbReference type="PANTHER" id="PTHR22677">
    <property type="entry name" value="ANKYRIN REPEAT DOMAIN-CONTAINING PROTEIN 60"/>
    <property type="match status" value="1"/>
</dbReference>
<organism evidence="2 3">
    <name type="scientific">Phytophthora megakarya</name>
    <dbReference type="NCBI Taxonomy" id="4795"/>
    <lineage>
        <taxon>Eukaryota</taxon>
        <taxon>Sar</taxon>
        <taxon>Stramenopiles</taxon>
        <taxon>Oomycota</taxon>
        <taxon>Peronosporomycetes</taxon>
        <taxon>Peronosporales</taxon>
        <taxon>Peronosporaceae</taxon>
        <taxon>Phytophthora</taxon>
    </lineage>
</organism>
<dbReference type="Proteomes" id="UP000198211">
    <property type="component" value="Unassembled WGS sequence"/>
</dbReference>
<gene>
    <name evidence="2" type="ORF">PHMEG_00040696</name>
</gene>
<sequence length="144" mass="16352">DNEGWTPLMIATQRNNFDAVRFLIKNKADVNAIDRFKQTSLMHAIREDNLKIISFLVHYKTDVNAVDYNRSTALKNNAWVISFLVGKGADVNDLELDGWTPVMFVDNMKNLEIVRYLVVVSARMKTQLGEPAELPGSFAVLYCL</sequence>
<comment type="caution">
    <text evidence="2">The sequence shown here is derived from an EMBL/GenBank/DDBJ whole genome shotgun (WGS) entry which is preliminary data.</text>
</comment>
<feature type="non-terminal residue" evidence="2">
    <location>
        <position position="1"/>
    </location>
</feature>
<dbReference type="Gene3D" id="1.25.40.20">
    <property type="entry name" value="Ankyrin repeat-containing domain"/>
    <property type="match status" value="2"/>
</dbReference>
<dbReference type="AlphaFoldDB" id="A0A225UD65"/>
<dbReference type="OrthoDB" id="204696at2759"/>
<dbReference type="STRING" id="4795.A0A225UD65"/>
<dbReference type="InterPro" id="IPR039323">
    <property type="entry name" value="ANKRD_45/46/60"/>
</dbReference>
<keyword evidence="1" id="KW-0040">ANK repeat</keyword>
<keyword evidence="3" id="KW-1185">Reference proteome</keyword>
<protein>
    <submittedName>
        <fullName evidence="2">Uncharacterized protein</fullName>
    </submittedName>
</protein>
<feature type="repeat" description="ANK" evidence="1">
    <location>
        <begin position="3"/>
        <end position="35"/>
    </location>
</feature>
<dbReference type="EMBL" id="NBNE01021491">
    <property type="protein sequence ID" value="OWY90938.1"/>
    <property type="molecule type" value="Genomic_DNA"/>
</dbReference>
<reference evidence="3" key="1">
    <citation type="submission" date="2017-03" db="EMBL/GenBank/DDBJ databases">
        <title>Phytopthora megakarya and P. palmivora, two closely related causual agents of cacao black pod achieved similar genome size and gene model numbers by different mechanisms.</title>
        <authorList>
            <person name="Ali S."/>
            <person name="Shao J."/>
            <person name="Larry D.J."/>
            <person name="Kronmiller B."/>
            <person name="Shen D."/>
            <person name="Strem M.D."/>
            <person name="Melnick R.L."/>
            <person name="Guiltinan M.J."/>
            <person name="Tyler B.M."/>
            <person name="Meinhardt L.W."/>
            <person name="Bailey B.A."/>
        </authorList>
    </citation>
    <scope>NUCLEOTIDE SEQUENCE [LARGE SCALE GENOMIC DNA]</scope>
    <source>
        <strain evidence="3">zdho120</strain>
    </source>
</reference>
<dbReference type="SUPFAM" id="SSF48403">
    <property type="entry name" value="Ankyrin repeat"/>
    <property type="match status" value="1"/>
</dbReference>
<dbReference type="PROSITE" id="PS50297">
    <property type="entry name" value="ANK_REP_REGION"/>
    <property type="match status" value="1"/>
</dbReference>
<evidence type="ECO:0000313" key="2">
    <source>
        <dbReference type="EMBL" id="OWY90938.1"/>
    </source>
</evidence>